<feature type="transmembrane region" description="Helical" evidence="1">
    <location>
        <begin position="138"/>
        <end position="157"/>
    </location>
</feature>
<proteinExistence type="predicted"/>
<dbReference type="EMBL" id="DQTV01000023">
    <property type="protein sequence ID" value="HIP56641.1"/>
    <property type="molecule type" value="Genomic_DNA"/>
</dbReference>
<feature type="transmembrane region" description="Helical" evidence="1">
    <location>
        <begin position="21"/>
        <end position="44"/>
    </location>
</feature>
<dbReference type="AlphaFoldDB" id="A0A832YZH7"/>
<gene>
    <name evidence="2" type="ORF">EYH02_01010</name>
</gene>
<keyword evidence="1" id="KW-1133">Transmembrane helix</keyword>
<dbReference type="Proteomes" id="UP000605805">
    <property type="component" value="Unassembled WGS sequence"/>
</dbReference>
<sequence>MRDRSRYADIFIKTLRELCTAVIHVKILKTCVVSTLLLLIPVALCSLQKVWAKDLRDELWSRVEELFTVIEKAGSEGMDVKELIRDLNKAIQLIRRGDEESLRRAKAILDGLSARVEEISRELPRYRLVRDLCTYSRVALLLSIPVAMYFLLPRAYLRLWYRYRRRWLVEER</sequence>
<evidence type="ECO:0000256" key="1">
    <source>
        <dbReference type="SAM" id="Phobius"/>
    </source>
</evidence>
<keyword evidence="1" id="KW-0812">Transmembrane</keyword>
<name>A0A832YZH7_9CREN</name>
<protein>
    <submittedName>
        <fullName evidence="2">Uncharacterized protein</fullName>
    </submittedName>
</protein>
<evidence type="ECO:0000313" key="2">
    <source>
        <dbReference type="EMBL" id="HIP56641.1"/>
    </source>
</evidence>
<keyword evidence="1" id="KW-0472">Membrane</keyword>
<reference evidence="2" key="1">
    <citation type="journal article" date="2020" name="ISME J.">
        <title>Gammaproteobacteria mediating utilization of methyl-, sulfur- and petroleum organic compounds in deep ocean hydrothermal plumes.</title>
        <authorList>
            <person name="Zhou Z."/>
            <person name="Liu Y."/>
            <person name="Pan J."/>
            <person name="Cron B.R."/>
            <person name="Toner B.M."/>
            <person name="Anantharaman K."/>
            <person name="Breier J.A."/>
            <person name="Dick G.J."/>
            <person name="Li M."/>
        </authorList>
    </citation>
    <scope>NUCLEOTIDE SEQUENCE</scope>
    <source>
        <strain evidence="2">SZUA-1435</strain>
    </source>
</reference>
<comment type="caution">
    <text evidence="2">The sequence shown here is derived from an EMBL/GenBank/DDBJ whole genome shotgun (WGS) entry which is preliminary data.</text>
</comment>
<accession>A0A832YZH7</accession>
<evidence type="ECO:0000313" key="3">
    <source>
        <dbReference type="Proteomes" id="UP000605805"/>
    </source>
</evidence>
<organism evidence="2 3">
    <name type="scientific">Ignisphaera aggregans</name>
    <dbReference type="NCBI Taxonomy" id="334771"/>
    <lineage>
        <taxon>Archaea</taxon>
        <taxon>Thermoproteota</taxon>
        <taxon>Thermoprotei</taxon>
        <taxon>Desulfurococcales</taxon>
        <taxon>Desulfurococcaceae</taxon>
        <taxon>Ignisphaera</taxon>
    </lineage>
</organism>